<dbReference type="EMBL" id="VFOL01000001">
    <property type="protein sequence ID" value="TQL39080.1"/>
    <property type="molecule type" value="Genomic_DNA"/>
</dbReference>
<dbReference type="Proteomes" id="UP000677457">
    <property type="component" value="Unassembled WGS sequence"/>
</dbReference>
<dbReference type="SUPFAM" id="SSF53474">
    <property type="entry name" value="alpha/beta-Hydrolases"/>
    <property type="match status" value="1"/>
</dbReference>
<comment type="caution">
    <text evidence="3">The sequence shown here is derived from an EMBL/GenBank/DDBJ whole genome shotgun (WGS) entry which is preliminary data.</text>
</comment>
<dbReference type="AlphaFoldDB" id="A0A542XTB6"/>
<sequence>MVDSTMGAELGNLRLGSAASVETVISVDDVPITYQKSGSGPPVVMTGGGLNNAAMFAELVDQLSPNFTVYNYDRRGRGRSGDGNPDEFTVDLELADMEAVVRAAGEGCYLFANCTGGMLAVHAAARGLPVAKMALYEPPFESPPVSNDYMDRLRALLAEDRRADAVELFYRESVRFSEETISYFKQHPIWDAFLALAPTLVYDCALGIDYSPVPIDLLPSIEIPTLVIDGGDSPQWIFTACESLADGLPNGTHHREPGESHVLNQKTTGPLITSFFTS</sequence>
<evidence type="ECO:0000313" key="4">
    <source>
        <dbReference type="Proteomes" id="UP000315983"/>
    </source>
</evidence>
<dbReference type="PANTHER" id="PTHR43433">
    <property type="entry name" value="HYDROLASE, ALPHA/BETA FOLD FAMILY PROTEIN"/>
    <property type="match status" value="1"/>
</dbReference>
<reference evidence="2 5" key="2">
    <citation type="submission" date="2021-03" db="EMBL/GenBank/DDBJ databases">
        <title>Whole genome shotgun sequence of Salinispora arenicola NBRC 105043.</title>
        <authorList>
            <person name="Komaki H."/>
            <person name="Tamura T."/>
        </authorList>
    </citation>
    <scope>NUCLEOTIDE SEQUENCE [LARGE SCALE GENOMIC DNA]</scope>
    <source>
        <strain evidence="2 5">NBRC 105043</strain>
    </source>
</reference>
<dbReference type="GO" id="GO:0046503">
    <property type="term" value="P:glycerolipid catabolic process"/>
    <property type="evidence" value="ECO:0007669"/>
    <property type="project" value="TreeGrafter"/>
</dbReference>
<dbReference type="GO" id="GO:0004806">
    <property type="term" value="F:triacylglycerol lipase activity"/>
    <property type="evidence" value="ECO:0007669"/>
    <property type="project" value="TreeGrafter"/>
</dbReference>
<protein>
    <submittedName>
        <fullName evidence="2">Alpha/beta hydrolase</fullName>
    </submittedName>
    <submittedName>
        <fullName evidence="3">Pimeloyl-ACP methyl ester carboxylesterase</fullName>
    </submittedName>
</protein>
<dbReference type="PANTHER" id="PTHR43433:SF5">
    <property type="entry name" value="AB HYDROLASE-1 DOMAIN-CONTAINING PROTEIN"/>
    <property type="match status" value="1"/>
</dbReference>
<keyword evidence="2" id="KW-0378">Hydrolase</keyword>
<dbReference type="RefSeq" id="WP_230514323.1">
    <property type="nucleotide sequence ID" value="NZ_BOQM01000028.1"/>
</dbReference>
<feature type="domain" description="AB hydrolase-1" evidence="1">
    <location>
        <begin position="47"/>
        <end position="264"/>
    </location>
</feature>
<keyword evidence="5" id="KW-1185">Reference proteome</keyword>
<dbReference type="Gene3D" id="3.40.50.1820">
    <property type="entry name" value="alpha/beta hydrolase"/>
    <property type="match status" value="1"/>
</dbReference>
<evidence type="ECO:0000259" key="1">
    <source>
        <dbReference type="Pfam" id="PF12697"/>
    </source>
</evidence>
<dbReference type="EMBL" id="BOQM01000028">
    <property type="protein sequence ID" value="GIM86899.1"/>
    <property type="molecule type" value="Genomic_DNA"/>
</dbReference>
<dbReference type="GeneID" id="93773455"/>
<evidence type="ECO:0000313" key="3">
    <source>
        <dbReference type="EMBL" id="TQL39080.1"/>
    </source>
</evidence>
<name>A0A542XTB6_SALAC</name>
<dbReference type="InterPro" id="IPR000073">
    <property type="entry name" value="AB_hydrolase_1"/>
</dbReference>
<reference evidence="3 4" key="1">
    <citation type="submission" date="2019-06" db="EMBL/GenBank/DDBJ databases">
        <title>Sequencing the genomes of 1000 actinobacteria strains.</title>
        <authorList>
            <person name="Klenk H.-P."/>
        </authorList>
    </citation>
    <scope>NUCLEOTIDE SEQUENCE [LARGE SCALE GENOMIC DNA]</scope>
    <source>
        <strain evidence="3 4">DSM 44819</strain>
    </source>
</reference>
<evidence type="ECO:0000313" key="2">
    <source>
        <dbReference type="EMBL" id="GIM86899.1"/>
    </source>
</evidence>
<dbReference type="InterPro" id="IPR050471">
    <property type="entry name" value="AB_hydrolase"/>
</dbReference>
<gene>
    <name evidence="3" type="ORF">FB564_4302</name>
    <name evidence="2" type="ORF">Sar04_36350</name>
</gene>
<evidence type="ECO:0000313" key="5">
    <source>
        <dbReference type="Proteomes" id="UP000677457"/>
    </source>
</evidence>
<organism evidence="3 4">
    <name type="scientific">Salinispora arenicola</name>
    <dbReference type="NCBI Taxonomy" id="168697"/>
    <lineage>
        <taxon>Bacteria</taxon>
        <taxon>Bacillati</taxon>
        <taxon>Actinomycetota</taxon>
        <taxon>Actinomycetes</taxon>
        <taxon>Micromonosporales</taxon>
        <taxon>Micromonosporaceae</taxon>
        <taxon>Salinispora</taxon>
    </lineage>
</organism>
<dbReference type="InterPro" id="IPR029058">
    <property type="entry name" value="AB_hydrolase_fold"/>
</dbReference>
<dbReference type="Pfam" id="PF12697">
    <property type="entry name" value="Abhydrolase_6"/>
    <property type="match status" value="1"/>
</dbReference>
<dbReference type="Proteomes" id="UP000315983">
    <property type="component" value="Unassembled WGS sequence"/>
</dbReference>
<accession>A0A542XTB6</accession>
<proteinExistence type="predicted"/>